<evidence type="ECO:0000313" key="2">
    <source>
        <dbReference type="Proteomes" id="UP000032180"/>
    </source>
</evidence>
<reference evidence="1" key="3">
    <citation type="submission" date="2015-04" db="UniProtKB">
        <authorList>
            <consortium name="EnsemblPlants"/>
        </authorList>
    </citation>
    <scope>IDENTIFICATION</scope>
</reference>
<accession>A0A0D9WEF1</accession>
<evidence type="ECO:0000313" key="1">
    <source>
        <dbReference type="EnsemblPlants" id="LPERR05G07530.1"/>
    </source>
</evidence>
<reference evidence="1 2" key="1">
    <citation type="submission" date="2012-08" db="EMBL/GenBank/DDBJ databases">
        <title>Oryza genome evolution.</title>
        <authorList>
            <person name="Wing R.A."/>
        </authorList>
    </citation>
    <scope>NUCLEOTIDE SEQUENCE</scope>
</reference>
<dbReference type="Proteomes" id="UP000032180">
    <property type="component" value="Chromosome 5"/>
</dbReference>
<name>A0A0D9WEF1_9ORYZ</name>
<dbReference type="Gramene" id="LPERR05G07530.1">
    <property type="protein sequence ID" value="LPERR05G07530.1"/>
    <property type="gene ID" value="LPERR05G07530"/>
</dbReference>
<organism evidence="1 2">
    <name type="scientific">Leersia perrieri</name>
    <dbReference type="NCBI Taxonomy" id="77586"/>
    <lineage>
        <taxon>Eukaryota</taxon>
        <taxon>Viridiplantae</taxon>
        <taxon>Streptophyta</taxon>
        <taxon>Embryophyta</taxon>
        <taxon>Tracheophyta</taxon>
        <taxon>Spermatophyta</taxon>
        <taxon>Magnoliopsida</taxon>
        <taxon>Liliopsida</taxon>
        <taxon>Poales</taxon>
        <taxon>Poaceae</taxon>
        <taxon>BOP clade</taxon>
        <taxon>Oryzoideae</taxon>
        <taxon>Oryzeae</taxon>
        <taxon>Oryzinae</taxon>
        <taxon>Leersia</taxon>
    </lineage>
</organism>
<reference evidence="2" key="2">
    <citation type="submission" date="2013-12" db="EMBL/GenBank/DDBJ databases">
        <authorList>
            <person name="Yu Y."/>
            <person name="Lee S."/>
            <person name="de Baynast K."/>
            <person name="Wissotski M."/>
            <person name="Liu L."/>
            <person name="Talag J."/>
            <person name="Goicoechea J."/>
            <person name="Angelova A."/>
            <person name="Jetty R."/>
            <person name="Kudrna D."/>
            <person name="Golser W."/>
            <person name="Rivera L."/>
            <person name="Zhang J."/>
            <person name="Wing R."/>
        </authorList>
    </citation>
    <scope>NUCLEOTIDE SEQUENCE</scope>
</reference>
<dbReference type="EnsemblPlants" id="LPERR05G07530.1">
    <property type="protein sequence ID" value="LPERR05G07530.1"/>
    <property type="gene ID" value="LPERR05G07530"/>
</dbReference>
<keyword evidence="2" id="KW-1185">Reference proteome</keyword>
<dbReference type="HOGENOM" id="CLU_1770731_0_0_1"/>
<sequence length="147" mass="17041">MDTVGPSLAHGVITKKINDWFAWSTSSTHTMPPNQADQRLDQDWFAWSPTHLQLRDFDYTSLATISLPQQILCTRLYDYINNKIVVDDYIANARRCRFVHKDGHHRVPDSTSARRFIDDSNDRPVLYDGNDRDSDNGIDRVIYKDVL</sequence>
<dbReference type="AlphaFoldDB" id="A0A0D9WEF1"/>
<protein>
    <submittedName>
        <fullName evidence="1">Uncharacterized protein</fullName>
    </submittedName>
</protein>
<proteinExistence type="predicted"/>